<protein>
    <submittedName>
        <fullName evidence="1">Uncharacterized protein</fullName>
    </submittedName>
</protein>
<evidence type="ECO:0000313" key="2">
    <source>
        <dbReference type="Proteomes" id="UP000274593"/>
    </source>
</evidence>
<dbReference type="AlphaFoldDB" id="A0A3S8R2J8"/>
<dbReference type="EMBL" id="CP032548">
    <property type="protein sequence ID" value="AZJ34094.1"/>
    <property type="molecule type" value="Genomic_DNA"/>
</dbReference>
<sequence length="271" mass="31250">MGCRRLSNQLITQVLKGFCTILFFLLRNKPLYLENQKINFIMKNTNRLKLLLLTLVMSFAISCDKINGNKCDCDDWQSQVPEGTFCYSDEGRTKEMLNYKEVIQMLSSYDRTRIAPLEEALGYEDTRANTFDFVQFKKYLGHVENLSKKSKIKITGISFISTAKENHNDTGKNYSSLIYIPTTTIDGKQIAFDPVQSAKQGKLVTFKEMLEKHGYKWIYNTREEFEKGKRDDYNYRFKTVRENKAGFMFASPQDDELLSGAGNLGQLAPPH</sequence>
<evidence type="ECO:0000313" key="1">
    <source>
        <dbReference type="EMBL" id="AZJ34094.1"/>
    </source>
</evidence>
<name>A0A3S8R2J8_9FLAO</name>
<gene>
    <name evidence="1" type="ORF">D6T69_00545</name>
</gene>
<reference evidence="1 2" key="1">
    <citation type="submission" date="2018-09" db="EMBL/GenBank/DDBJ databases">
        <title>Insights into the microbiota of Asian seabass (Lates calcarifer) with tenacibaculosis symptoms and description of sp. nov. Tenacibaculum singaporense.</title>
        <authorList>
            <person name="Miyake S."/>
            <person name="Soh M."/>
            <person name="Azman M.N."/>
            <person name="Ngoh S.Y."/>
            <person name="Orban L."/>
        </authorList>
    </citation>
    <scope>NUCLEOTIDE SEQUENCE [LARGE SCALE GENOMIC DNA]</scope>
    <source>
        <strain evidence="1 2">DSM 106434</strain>
    </source>
</reference>
<organism evidence="1 2">
    <name type="scientific">Tenacibaculum singaporense</name>
    <dbReference type="NCBI Taxonomy" id="2358479"/>
    <lineage>
        <taxon>Bacteria</taxon>
        <taxon>Pseudomonadati</taxon>
        <taxon>Bacteroidota</taxon>
        <taxon>Flavobacteriia</taxon>
        <taxon>Flavobacteriales</taxon>
        <taxon>Flavobacteriaceae</taxon>
        <taxon>Tenacibaculum</taxon>
    </lineage>
</organism>
<dbReference type="Proteomes" id="UP000274593">
    <property type="component" value="Chromosome"/>
</dbReference>
<proteinExistence type="predicted"/>
<dbReference type="KEGG" id="tsig:D6T69_00545"/>
<accession>A0A3S8R2J8</accession>
<keyword evidence="2" id="KW-1185">Reference proteome</keyword>